<proteinExistence type="predicted"/>
<dbReference type="PANTHER" id="PTHR36837:SF2">
    <property type="entry name" value="POLY(3-HYDROXYALKANOATE) POLYMERASE SUBUNIT PHAC"/>
    <property type="match status" value="1"/>
</dbReference>
<dbReference type="STRING" id="77097.SAMN04490369_100662"/>
<evidence type="ECO:0000313" key="3">
    <source>
        <dbReference type="Proteomes" id="UP000199493"/>
    </source>
</evidence>
<dbReference type="PANTHER" id="PTHR36837">
    <property type="entry name" value="POLY(3-HYDROXYALKANOATE) POLYMERASE SUBUNIT PHAC"/>
    <property type="match status" value="1"/>
</dbReference>
<dbReference type="Proteomes" id="UP000199493">
    <property type="component" value="Unassembled WGS sequence"/>
</dbReference>
<gene>
    <name evidence="2" type="ORF">SAMN04490369_100662</name>
</gene>
<name>A0A1H8F692_9GAMM</name>
<dbReference type="InterPro" id="IPR051321">
    <property type="entry name" value="PHA/PHB_synthase"/>
</dbReference>
<dbReference type="AlphaFoldDB" id="A0A1H8F692"/>
<accession>A0A1H8F692</accession>
<evidence type="ECO:0000313" key="2">
    <source>
        <dbReference type="EMBL" id="SEN27140.1"/>
    </source>
</evidence>
<evidence type="ECO:0008006" key="4">
    <source>
        <dbReference type="Google" id="ProtNLM"/>
    </source>
</evidence>
<reference evidence="2 3" key="1">
    <citation type="submission" date="2016-10" db="EMBL/GenBank/DDBJ databases">
        <authorList>
            <person name="de Groot N.N."/>
        </authorList>
    </citation>
    <scope>NUCLEOTIDE SEQUENCE [LARGE SCALE GENOMIC DNA]</scope>
    <source>
        <strain evidence="2 3">558</strain>
    </source>
</reference>
<organism evidence="2 3">
    <name type="scientific">Vreelandella aquamarina</name>
    <dbReference type="NCBI Taxonomy" id="77097"/>
    <lineage>
        <taxon>Bacteria</taxon>
        <taxon>Pseudomonadati</taxon>
        <taxon>Pseudomonadota</taxon>
        <taxon>Gammaproteobacteria</taxon>
        <taxon>Oceanospirillales</taxon>
        <taxon>Halomonadaceae</taxon>
        <taxon>Vreelandella</taxon>
    </lineage>
</organism>
<dbReference type="Gene3D" id="3.40.50.1820">
    <property type="entry name" value="alpha/beta hydrolase"/>
    <property type="match status" value="1"/>
</dbReference>
<feature type="region of interest" description="Disordered" evidence="1">
    <location>
        <begin position="756"/>
        <end position="813"/>
    </location>
</feature>
<feature type="compositionally biased region" description="Low complexity" evidence="1">
    <location>
        <begin position="756"/>
        <end position="777"/>
    </location>
</feature>
<dbReference type="InterPro" id="IPR029058">
    <property type="entry name" value="AB_hydrolase_fold"/>
</dbReference>
<sequence>MNFLANPLLTTNALAAPWFGSSNDSAALPGGEALASMMDPFGFGRAAVSYWRDSVERNILYWDVMRERGNQYLEHMEQTKPNVLGFETEVLVDGRTLPNPTNYELLRVLPPKNIQIDPQKRPFVVIDPRAGHGPGIGGFKPDSELGVALKAGHPCYFIGFLPFPEPGQTVEDVVESEVAFLRHVIALHPETTEKPMVVGNCQAGWQIMMAAALEPEVFGPILIAGAPLSYWAGEHGKAPMRYTGGMTGGSWITALTSDIGNGLFDGAWLVQNFERLNPANTYWKKQYHLYANIDTESKRYLEFERWWGGHVVLGGNEIQYIVDNLFVGNRLSTAQLVTRDGRRIDLRNVRSPVVVFCSRGDDITPPPQALGWIRDLYAGEEDIIANEQTIIYCLHDTTGHLGIFVSGSVSRKEHSEFTANMDYIDVMPPGLYETTISHADEHTDAELIERDYLLEFAPRNFEELDRDVMHQPEDDRRFATVARISEINLGFYRLYVQPWIQSIMTPEAARWIRRMHPIRLGYKLMSDRNPLTVPLPVMADYVRRYRQPVEQDNIFKALELMASDQIVVSLNAWRDLRDSSTERLFMDIYGQPLLQAAVGLYGDAHVHRRRPGAEPEHRRFIENRQNELRHKIAQGGPHEAVMRSVIYVLGGAPATDERNFKRLRASRAELEPSTSLSEFKRLVREQFFILKLDREQALNTLPELLKGQTGEEIDNYISHLEHVFAASGELTEHAAKRFDQVKALFDKARPAALVAPAPETAPASDPTAATAEIAAEASNTVTAEKAQESSVEAPKKKPATRPTGQRRSSPRKR</sequence>
<dbReference type="InterPro" id="IPR024501">
    <property type="entry name" value="DUF3141"/>
</dbReference>
<evidence type="ECO:0000256" key="1">
    <source>
        <dbReference type="SAM" id="MobiDB-lite"/>
    </source>
</evidence>
<dbReference type="SUPFAM" id="SSF53474">
    <property type="entry name" value="alpha/beta-Hydrolases"/>
    <property type="match status" value="1"/>
</dbReference>
<protein>
    <recommendedName>
        <fullName evidence="4">Poly(3-hydroxyalkanoate) synthetase</fullName>
    </recommendedName>
</protein>
<dbReference type="RefSeq" id="WP_089674793.1">
    <property type="nucleotide sequence ID" value="NZ_FODB01000006.1"/>
</dbReference>
<dbReference type="Pfam" id="PF11339">
    <property type="entry name" value="DUF3141"/>
    <property type="match status" value="1"/>
</dbReference>
<dbReference type="EMBL" id="FODB01000006">
    <property type="protein sequence ID" value="SEN27140.1"/>
    <property type="molecule type" value="Genomic_DNA"/>
</dbReference>